<gene>
    <name evidence="2" type="ORF">ACFOZ1_04725</name>
</gene>
<dbReference type="EMBL" id="JBHSDV010000001">
    <property type="protein sequence ID" value="MFC4387108.1"/>
    <property type="molecule type" value="Genomic_DNA"/>
</dbReference>
<feature type="domain" description="CheW-like" evidence="1">
    <location>
        <begin position="5"/>
        <end position="148"/>
    </location>
</feature>
<accession>A0ABV8VV55</accession>
<comment type="caution">
    <text evidence="2">The sequence shown here is derived from an EMBL/GenBank/DDBJ whole genome shotgun (WGS) entry which is preliminary data.</text>
</comment>
<dbReference type="PROSITE" id="PS50851">
    <property type="entry name" value="CHEW"/>
    <property type="match status" value="1"/>
</dbReference>
<dbReference type="PANTHER" id="PTHR22617:SF23">
    <property type="entry name" value="CHEMOTAXIS PROTEIN CHEW"/>
    <property type="match status" value="1"/>
</dbReference>
<protein>
    <submittedName>
        <fullName evidence="2">Chemotaxis protein CheW</fullName>
    </submittedName>
</protein>
<evidence type="ECO:0000259" key="1">
    <source>
        <dbReference type="PROSITE" id="PS50851"/>
    </source>
</evidence>
<dbReference type="Proteomes" id="UP001595880">
    <property type="component" value="Unassembled WGS sequence"/>
</dbReference>
<proteinExistence type="predicted"/>
<dbReference type="InterPro" id="IPR002545">
    <property type="entry name" value="CheW-lke_dom"/>
</dbReference>
<dbReference type="Gene3D" id="2.30.30.40">
    <property type="entry name" value="SH3 Domains"/>
    <property type="match status" value="1"/>
</dbReference>
<dbReference type="PANTHER" id="PTHR22617">
    <property type="entry name" value="CHEMOTAXIS SENSOR HISTIDINE KINASE-RELATED"/>
    <property type="match status" value="1"/>
</dbReference>
<name>A0ABV8VV55_9BACI</name>
<dbReference type="Gene3D" id="2.40.50.180">
    <property type="entry name" value="CheA-289, Domain 4"/>
    <property type="match status" value="1"/>
</dbReference>
<sequence length="157" mass="17598">MEELLTKTIIFKLNDQEYGANISQILSIEKLQDHDIVSVPQTSAFIKGIINLRGAVTPIIDLRARLGFEMKEVTELTRILIANVNDIQVGLIVDEATDVIDIEPEIVEETPDLINDLDHRYLKGVAKIEGRGMLLLLNLDHVLSNDELSEVKQVVND</sequence>
<evidence type="ECO:0000313" key="3">
    <source>
        <dbReference type="Proteomes" id="UP001595880"/>
    </source>
</evidence>
<dbReference type="RefSeq" id="WP_390196489.1">
    <property type="nucleotide sequence ID" value="NZ_JBHSDV010000001.1"/>
</dbReference>
<dbReference type="Pfam" id="PF01584">
    <property type="entry name" value="CheW"/>
    <property type="match status" value="1"/>
</dbReference>
<organism evidence="2 3">
    <name type="scientific">Gracilibacillus marinus</name>
    <dbReference type="NCBI Taxonomy" id="630535"/>
    <lineage>
        <taxon>Bacteria</taxon>
        <taxon>Bacillati</taxon>
        <taxon>Bacillota</taxon>
        <taxon>Bacilli</taxon>
        <taxon>Bacillales</taxon>
        <taxon>Bacillaceae</taxon>
        <taxon>Gracilibacillus</taxon>
    </lineage>
</organism>
<evidence type="ECO:0000313" key="2">
    <source>
        <dbReference type="EMBL" id="MFC4387108.1"/>
    </source>
</evidence>
<dbReference type="SMART" id="SM00260">
    <property type="entry name" value="CheW"/>
    <property type="match status" value="1"/>
</dbReference>
<reference evidence="3" key="1">
    <citation type="journal article" date="2019" name="Int. J. Syst. Evol. Microbiol.">
        <title>The Global Catalogue of Microorganisms (GCM) 10K type strain sequencing project: providing services to taxonomists for standard genome sequencing and annotation.</title>
        <authorList>
            <consortium name="The Broad Institute Genomics Platform"/>
            <consortium name="The Broad Institute Genome Sequencing Center for Infectious Disease"/>
            <person name="Wu L."/>
            <person name="Ma J."/>
        </authorList>
    </citation>
    <scope>NUCLEOTIDE SEQUENCE [LARGE SCALE GENOMIC DNA]</scope>
    <source>
        <strain evidence="3">KACC 14058</strain>
    </source>
</reference>
<keyword evidence="3" id="KW-1185">Reference proteome</keyword>
<dbReference type="InterPro" id="IPR036061">
    <property type="entry name" value="CheW-like_dom_sf"/>
</dbReference>
<dbReference type="SUPFAM" id="SSF50341">
    <property type="entry name" value="CheW-like"/>
    <property type="match status" value="1"/>
</dbReference>
<dbReference type="InterPro" id="IPR039315">
    <property type="entry name" value="CheW"/>
</dbReference>